<organism evidence="2 3">
    <name type="scientific">Dendrothele bispora (strain CBS 962.96)</name>
    <dbReference type="NCBI Taxonomy" id="1314807"/>
    <lineage>
        <taxon>Eukaryota</taxon>
        <taxon>Fungi</taxon>
        <taxon>Dikarya</taxon>
        <taxon>Basidiomycota</taxon>
        <taxon>Agaricomycotina</taxon>
        <taxon>Agaricomycetes</taxon>
        <taxon>Agaricomycetidae</taxon>
        <taxon>Agaricales</taxon>
        <taxon>Agaricales incertae sedis</taxon>
        <taxon>Dendrothele</taxon>
    </lineage>
</organism>
<dbReference type="EMBL" id="ML179828">
    <property type="protein sequence ID" value="THU81217.1"/>
    <property type="molecule type" value="Genomic_DNA"/>
</dbReference>
<feature type="region of interest" description="Disordered" evidence="1">
    <location>
        <begin position="168"/>
        <end position="222"/>
    </location>
</feature>
<evidence type="ECO:0000256" key="1">
    <source>
        <dbReference type="SAM" id="MobiDB-lite"/>
    </source>
</evidence>
<gene>
    <name evidence="2" type="ORF">K435DRAFT_844819</name>
</gene>
<name>A0A4S8KYT5_DENBC</name>
<evidence type="ECO:0000313" key="2">
    <source>
        <dbReference type="EMBL" id="THU81217.1"/>
    </source>
</evidence>
<protein>
    <submittedName>
        <fullName evidence="2">Uncharacterized protein</fullName>
    </submittedName>
</protein>
<dbReference type="Proteomes" id="UP000297245">
    <property type="component" value="Unassembled WGS sequence"/>
</dbReference>
<keyword evidence="3" id="KW-1185">Reference proteome</keyword>
<feature type="compositionally biased region" description="Acidic residues" evidence="1">
    <location>
        <begin position="183"/>
        <end position="200"/>
    </location>
</feature>
<accession>A0A4S8KYT5</accession>
<sequence>MQNLTFGSSSPIADQDDQLVTSSPEHPLASMVHKPAAKFPISQQIVQYLYKYTKTPVTTYDPMGKTVTPGTFAPLGRQRKAAPKPPASRPPRSLTPVPAPKPLSKAKGKKKDRSESDFEEGQVSEDLQPIRTIRLPARQNSSPATRQRHQDQHLSLFINIAAPSGATETVIRTPKKPKIVEDTSADEADGSQDEGSEPEPEPVKNKKTKNQRSKSKGKAKATAPAVCCQQQEQYRNAVHPGLAWAKDLQIPVVQNIEAFKHFETSLIQVKPVPQTWTKESRIFSASKIEVPEKFILSTDLPGFISTEVLKKMNFSAHTNCMACCSCISSTMKTECEGRGPGANCHVLESAPLIASQLNRVLILQENLEAKANMITLRLDHFDRELVVLRGMLRDVLRVLWQIEQANPRFKWTEEFLMKLVEIAGWTIAPTVDEAVELTKRPTTQMMRNFYPIYPDVANISCSRSADEVAYEVS</sequence>
<evidence type="ECO:0000313" key="3">
    <source>
        <dbReference type="Proteomes" id="UP000297245"/>
    </source>
</evidence>
<proteinExistence type="predicted"/>
<reference evidence="2 3" key="1">
    <citation type="journal article" date="2019" name="Nat. Ecol. Evol.">
        <title>Megaphylogeny resolves global patterns of mushroom evolution.</title>
        <authorList>
            <person name="Varga T."/>
            <person name="Krizsan K."/>
            <person name="Foldi C."/>
            <person name="Dima B."/>
            <person name="Sanchez-Garcia M."/>
            <person name="Sanchez-Ramirez S."/>
            <person name="Szollosi G.J."/>
            <person name="Szarkandi J.G."/>
            <person name="Papp V."/>
            <person name="Albert L."/>
            <person name="Andreopoulos W."/>
            <person name="Angelini C."/>
            <person name="Antonin V."/>
            <person name="Barry K.W."/>
            <person name="Bougher N.L."/>
            <person name="Buchanan P."/>
            <person name="Buyck B."/>
            <person name="Bense V."/>
            <person name="Catcheside P."/>
            <person name="Chovatia M."/>
            <person name="Cooper J."/>
            <person name="Damon W."/>
            <person name="Desjardin D."/>
            <person name="Finy P."/>
            <person name="Geml J."/>
            <person name="Haridas S."/>
            <person name="Hughes K."/>
            <person name="Justo A."/>
            <person name="Karasinski D."/>
            <person name="Kautmanova I."/>
            <person name="Kiss B."/>
            <person name="Kocsube S."/>
            <person name="Kotiranta H."/>
            <person name="LaButti K.M."/>
            <person name="Lechner B.E."/>
            <person name="Liimatainen K."/>
            <person name="Lipzen A."/>
            <person name="Lukacs Z."/>
            <person name="Mihaltcheva S."/>
            <person name="Morgado L.N."/>
            <person name="Niskanen T."/>
            <person name="Noordeloos M.E."/>
            <person name="Ohm R.A."/>
            <person name="Ortiz-Santana B."/>
            <person name="Ovrebo C."/>
            <person name="Racz N."/>
            <person name="Riley R."/>
            <person name="Savchenko A."/>
            <person name="Shiryaev A."/>
            <person name="Soop K."/>
            <person name="Spirin V."/>
            <person name="Szebenyi C."/>
            <person name="Tomsovsky M."/>
            <person name="Tulloss R.E."/>
            <person name="Uehling J."/>
            <person name="Grigoriev I.V."/>
            <person name="Vagvolgyi C."/>
            <person name="Papp T."/>
            <person name="Martin F.M."/>
            <person name="Miettinen O."/>
            <person name="Hibbett D.S."/>
            <person name="Nagy L.G."/>
        </authorList>
    </citation>
    <scope>NUCLEOTIDE SEQUENCE [LARGE SCALE GENOMIC DNA]</scope>
    <source>
        <strain evidence="2 3">CBS 962.96</strain>
    </source>
</reference>
<dbReference type="AlphaFoldDB" id="A0A4S8KYT5"/>
<feature type="compositionally biased region" description="Basic residues" evidence="1">
    <location>
        <begin position="205"/>
        <end position="219"/>
    </location>
</feature>
<feature type="compositionally biased region" description="Polar residues" evidence="1">
    <location>
        <begin position="1"/>
        <end position="24"/>
    </location>
</feature>
<feature type="region of interest" description="Disordered" evidence="1">
    <location>
        <begin position="1"/>
        <end position="27"/>
    </location>
</feature>
<feature type="region of interest" description="Disordered" evidence="1">
    <location>
        <begin position="57"/>
        <end position="150"/>
    </location>
</feature>